<dbReference type="STRING" id="1544798.LH29_00940"/>
<evidence type="ECO:0000256" key="3">
    <source>
        <dbReference type="ARBA" id="ARBA00023163"/>
    </source>
</evidence>
<dbReference type="OrthoDB" id="9797341at2"/>
<dbReference type="GO" id="GO:0003677">
    <property type="term" value="F:DNA binding"/>
    <property type="evidence" value="ECO:0007669"/>
    <property type="project" value="UniProtKB-KW"/>
</dbReference>
<dbReference type="InterPro" id="IPR016032">
    <property type="entry name" value="Sig_transdc_resp-reg_C-effctor"/>
</dbReference>
<organism evidence="5 6">
    <name type="scientific">Draconibacterium sediminis</name>
    <dbReference type="NCBI Taxonomy" id="1544798"/>
    <lineage>
        <taxon>Bacteria</taxon>
        <taxon>Pseudomonadati</taxon>
        <taxon>Bacteroidota</taxon>
        <taxon>Bacteroidia</taxon>
        <taxon>Marinilabiliales</taxon>
        <taxon>Prolixibacteraceae</taxon>
        <taxon>Draconibacterium</taxon>
    </lineage>
</organism>
<dbReference type="Pfam" id="PF17874">
    <property type="entry name" value="TPR_MalT"/>
    <property type="match status" value="1"/>
</dbReference>
<feature type="domain" description="HTH luxR-type" evidence="4">
    <location>
        <begin position="815"/>
        <end position="880"/>
    </location>
</feature>
<evidence type="ECO:0000313" key="5">
    <source>
        <dbReference type="EMBL" id="KJF44131.1"/>
    </source>
</evidence>
<evidence type="ECO:0000313" key="6">
    <source>
        <dbReference type="Proteomes" id="UP000032544"/>
    </source>
</evidence>
<dbReference type="AlphaFoldDB" id="A0A0D8JC79"/>
<dbReference type="Pfam" id="PF00196">
    <property type="entry name" value="GerE"/>
    <property type="match status" value="1"/>
</dbReference>
<keyword evidence="2" id="KW-0238">DNA-binding</keyword>
<dbReference type="SUPFAM" id="SSF52540">
    <property type="entry name" value="P-loop containing nucleoside triphosphate hydrolases"/>
    <property type="match status" value="1"/>
</dbReference>
<dbReference type="PANTHER" id="PTHR44688:SF25">
    <property type="entry name" value="HTH LUXR-TYPE DOMAIN-CONTAINING PROTEIN"/>
    <property type="match status" value="1"/>
</dbReference>
<evidence type="ECO:0000256" key="1">
    <source>
        <dbReference type="ARBA" id="ARBA00023015"/>
    </source>
</evidence>
<evidence type="ECO:0000259" key="4">
    <source>
        <dbReference type="PROSITE" id="PS50043"/>
    </source>
</evidence>
<sequence length="883" mass="101400">MLKTKLNKPNPTSKLILRKELIDILENGKEKKLTLISAPAGYGKSTALSQWIDNGKLPYVWYSLDKSDNDITNFLQYTITGIQSVYNNIGTEALKLMESNGNPTFETIASHLINDLYEIQEHFYIIFDDYHLIENQQINQLISFLLHKLPDNIHIVLITRSDPSIPLARLRSQQLVTDIRLSDLCFNANNIYDFFKKSLNISLTIEDAKNLESKTEGWIAGLQLTALSLQGKEDISEFVQKLKGDNRYIVDYLIEEVLQQQSQELREFLLCTSVLSQFNASLCNHVLNINNGQEIIELFERNNMFIIPLDNERNWFRYHHLFASLLQHRLKVQLKDRIPELHANASQWFENNDQLVFALEHAIAAGNKIKALNHFANVIDHLWKTSQYQTILQFGGMFTHEELIKNVNLCLNYFWILFQSGYIEQAASLIYLLQNHTTNKAELAMVHVCINNLKVLTGDIESVFTYSELELQHIKEDVDYWNILAFLSLGEIHRLRFELTTSYHSFDQAAKRAAVPQLIYFEMVNRIRSSFVLWTLGDFLGGYIESQDLLDKLNASGANNSFSIDLLSSILYCKVGNFLIHTNQIEEGLQKSIRGYDLSKKSTNQLFITSCTYLLAEAYYLAGEYNKAINVVEELDAIPYKQVAKYLSELADSLKCKLYLLTNKQDKLKPLFEKDIKADKNHAFEYILFSISRARYQIEQGKIKDALDMLQEVAEELKAEKGYGLLAEVEILQAKAHSLIHIEDEAIDYLLQAILKTQSAGLIRIYILEGAEIEINLKKIKQLISTKANTQFNKVDVEYINKLLRVFEKEKTVSPIILEDSLSSRELDTLKLIAENLTNQEIADALYISITTVKTHVRNILLKLEAKNRNEAVSIAKEKGLLH</sequence>
<dbReference type="InterPro" id="IPR011990">
    <property type="entry name" value="TPR-like_helical_dom_sf"/>
</dbReference>
<dbReference type="Pfam" id="PF25873">
    <property type="entry name" value="WHD_MalT"/>
    <property type="match status" value="1"/>
</dbReference>
<dbReference type="PRINTS" id="PR00038">
    <property type="entry name" value="HTHLUXR"/>
</dbReference>
<dbReference type="Gene3D" id="3.40.50.300">
    <property type="entry name" value="P-loop containing nucleotide triphosphate hydrolases"/>
    <property type="match status" value="1"/>
</dbReference>
<protein>
    <recommendedName>
        <fullName evidence="4">HTH luxR-type domain-containing protein</fullName>
    </recommendedName>
</protein>
<dbReference type="PANTHER" id="PTHR44688">
    <property type="entry name" value="DNA-BINDING TRANSCRIPTIONAL ACTIVATOR DEVR_DOSR"/>
    <property type="match status" value="1"/>
</dbReference>
<comment type="caution">
    <text evidence="5">The sequence shown here is derived from an EMBL/GenBank/DDBJ whole genome shotgun (WGS) entry which is preliminary data.</text>
</comment>
<dbReference type="GO" id="GO:0006355">
    <property type="term" value="P:regulation of DNA-templated transcription"/>
    <property type="evidence" value="ECO:0007669"/>
    <property type="project" value="InterPro"/>
</dbReference>
<name>A0A0D8JC79_9BACT</name>
<dbReference type="EMBL" id="JRHC01000001">
    <property type="protein sequence ID" value="KJF44131.1"/>
    <property type="molecule type" value="Genomic_DNA"/>
</dbReference>
<dbReference type="Gene3D" id="1.10.10.10">
    <property type="entry name" value="Winged helix-like DNA-binding domain superfamily/Winged helix DNA-binding domain"/>
    <property type="match status" value="1"/>
</dbReference>
<keyword evidence="1" id="KW-0805">Transcription regulation</keyword>
<dbReference type="InterPro" id="IPR000792">
    <property type="entry name" value="Tscrpt_reg_LuxR_C"/>
</dbReference>
<evidence type="ECO:0000256" key="2">
    <source>
        <dbReference type="ARBA" id="ARBA00023125"/>
    </source>
</evidence>
<dbReference type="RefSeq" id="WP_045025696.1">
    <property type="nucleotide sequence ID" value="NZ_JRHC01000001.1"/>
</dbReference>
<reference evidence="5 6" key="1">
    <citation type="submission" date="2014-09" db="EMBL/GenBank/DDBJ databases">
        <title>Draft Genome Sequence of Draconibacterium sp. JN14CK-3.</title>
        <authorList>
            <person name="Dong C."/>
            <person name="Lai Q."/>
            <person name="Shao Z."/>
        </authorList>
    </citation>
    <scope>NUCLEOTIDE SEQUENCE [LARGE SCALE GENOMIC DNA]</scope>
    <source>
        <strain evidence="5 6">JN14CK-3</strain>
    </source>
</reference>
<dbReference type="SMART" id="SM00421">
    <property type="entry name" value="HTH_LUXR"/>
    <property type="match status" value="1"/>
</dbReference>
<keyword evidence="3" id="KW-0804">Transcription</keyword>
<dbReference type="Gene3D" id="1.25.40.10">
    <property type="entry name" value="Tetratricopeptide repeat domain"/>
    <property type="match status" value="1"/>
</dbReference>
<dbReference type="InterPro" id="IPR059106">
    <property type="entry name" value="WHD_MalT"/>
</dbReference>
<dbReference type="InterPro" id="IPR041617">
    <property type="entry name" value="TPR_MalT"/>
</dbReference>
<dbReference type="InterPro" id="IPR027417">
    <property type="entry name" value="P-loop_NTPase"/>
</dbReference>
<dbReference type="SUPFAM" id="SSF46894">
    <property type="entry name" value="C-terminal effector domain of the bipartite response regulators"/>
    <property type="match status" value="1"/>
</dbReference>
<dbReference type="Proteomes" id="UP000032544">
    <property type="component" value="Unassembled WGS sequence"/>
</dbReference>
<dbReference type="PROSITE" id="PS50043">
    <property type="entry name" value="HTH_LUXR_2"/>
    <property type="match status" value="1"/>
</dbReference>
<dbReference type="InterPro" id="IPR036388">
    <property type="entry name" value="WH-like_DNA-bd_sf"/>
</dbReference>
<gene>
    <name evidence="5" type="ORF">LH29_00940</name>
</gene>
<proteinExistence type="predicted"/>
<accession>A0A0D8JC79</accession>
<dbReference type="SUPFAM" id="SSF48452">
    <property type="entry name" value="TPR-like"/>
    <property type="match status" value="1"/>
</dbReference>
<keyword evidence="6" id="KW-1185">Reference proteome</keyword>
<dbReference type="CDD" id="cd06170">
    <property type="entry name" value="LuxR_C_like"/>
    <property type="match status" value="1"/>
</dbReference>